<sequence length="60" mass="6195">MEILGLIGLLLALYAIYNVLTSGASTGAKIGWTIGLVLLPILGFIVWAIAGPRGGKRVTA</sequence>
<dbReference type="Pfam" id="PF13396">
    <property type="entry name" value="PLDc_N"/>
    <property type="match status" value="1"/>
</dbReference>
<dbReference type="RefSeq" id="WP_336927366.1">
    <property type="nucleotide sequence ID" value="NZ_JBANRO010000013.1"/>
</dbReference>
<evidence type="ECO:0000256" key="5">
    <source>
        <dbReference type="ARBA" id="ARBA00023136"/>
    </source>
</evidence>
<proteinExistence type="predicted"/>
<gene>
    <name evidence="8" type="ORF">ACFODU_02855</name>
</gene>
<evidence type="ECO:0000313" key="9">
    <source>
        <dbReference type="Proteomes" id="UP001595456"/>
    </source>
</evidence>
<keyword evidence="9" id="KW-1185">Reference proteome</keyword>
<keyword evidence="3 6" id="KW-0812">Transmembrane</keyword>
<evidence type="ECO:0000256" key="2">
    <source>
        <dbReference type="ARBA" id="ARBA00022475"/>
    </source>
</evidence>
<dbReference type="EMBL" id="JBHRST010000003">
    <property type="protein sequence ID" value="MFC3096741.1"/>
    <property type="molecule type" value="Genomic_DNA"/>
</dbReference>
<name>A0ABV7E470_9SPHN</name>
<evidence type="ECO:0000256" key="3">
    <source>
        <dbReference type="ARBA" id="ARBA00022692"/>
    </source>
</evidence>
<keyword evidence="4 6" id="KW-1133">Transmembrane helix</keyword>
<dbReference type="InterPro" id="IPR027379">
    <property type="entry name" value="CLS_N"/>
</dbReference>
<evidence type="ECO:0000313" key="8">
    <source>
        <dbReference type="EMBL" id="MFC3096741.1"/>
    </source>
</evidence>
<comment type="caution">
    <text evidence="8">The sequence shown here is derived from an EMBL/GenBank/DDBJ whole genome shotgun (WGS) entry which is preliminary data.</text>
</comment>
<accession>A0ABV7E470</accession>
<comment type="subcellular location">
    <subcellularLocation>
        <location evidence="1">Cell membrane</location>
        <topology evidence="1">Multi-pass membrane protein</topology>
    </subcellularLocation>
</comment>
<keyword evidence="5 6" id="KW-0472">Membrane</keyword>
<organism evidence="8 9">
    <name type="scientific">Alteraurantiacibacter palmitatis</name>
    <dbReference type="NCBI Taxonomy" id="2054628"/>
    <lineage>
        <taxon>Bacteria</taxon>
        <taxon>Pseudomonadati</taxon>
        <taxon>Pseudomonadota</taxon>
        <taxon>Alphaproteobacteria</taxon>
        <taxon>Sphingomonadales</taxon>
        <taxon>Erythrobacteraceae</taxon>
        <taxon>Alteraurantiacibacter</taxon>
    </lineage>
</organism>
<feature type="transmembrane region" description="Helical" evidence="6">
    <location>
        <begin position="31"/>
        <end position="50"/>
    </location>
</feature>
<feature type="domain" description="Cardiolipin synthase N-terminal" evidence="7">
    <location>
        <begin position="11"/>
        <end position="52"/>
    </location>
</feature>
<protein>
    <submittedName>
        <fullName evidence="8">PLD nuclease N-terminal domain-containing protein</fullName>
    </submittedName>
</protein>
<evidence type="ECO:0000256" key="1">
    <source>
        <dbReference type="ARBA" id="ARBA00004651"/>
    </source>
</evidence>
<keyword evidence="2" id="KW-1003">Cell membrane</keyword>
<evidence type="ECO:0000256" key="6">
    <source>
        <dbReference type="SAM" id="Phobius"/>
    </source>
</evidence>
<dbReference type="Proteomes" id="UP001595456">
    <property type="component" value="Unassembled WGS sequence"/>
</dbReference>
<evidence type="ECO:0000259" key="7">
    <source>
        <dbReference type="Pfam" id="PF13396"/>
    </source>
</evidence>
<evidence type="ECO:0000256" key="4">
    <source>
        <dbReference type="ARBA" id="ARBA00022989"/>
    </source>
</evidence>
<reference evidence="9" key="1">
    <citation type="journal article" date="2019" name="Int. J. Syst. Evol. Microbiol.">
        <title>The Global Catalogue of Microorganisms (GCM) 10K type strain sequencing project: providing services to taxonomists for standard genome sequencing and annotation.</title>
        <authorList>
            <consortium name="The Broad Institute Genomics Platform"/>
            <consortium name="The Broad Institute Genome Sequencing Center for Infectious Disease"/>
            <person name="Wu L."/>
            <person name="Ma J."/>
        </authorList>
    </citation>
    <scope>NUCLEOTIDE SEQUENCE [LARGE SCALE GENOMIC DNA]</scope>
    <source>
        <strain evidence="9">KCTC 52607</strain>
    </source>
</reference>